<keyword evidence="4" id="KW-1185">Reference proteome</keyword>
<evidence type="ECO:0008006" key="5">
    <source>
        <dbReference type="Google" id="ProtNLM"/>
    </source>
</evidence>
<sequence length="311" mass="34586">MDAVPPCPEASSFYLMLAVFVFVFIASHIHDNYSWVDRTWSIVPVVYAWMQASHTLAAATAPVPLLNTVTVFCVLVTAWGLRLTYNFHRRGGYCRGGEDYRWNHVRTWPVLSTHPAVWVLFNLLVISLFQTWLLWAITLPVSSLPATALTGRDAVLALVLAALLLLEMACDNEQQHFQRAKRGPRAAEDPTLRYGFCVTGLFGYSRHLNVFCEGAVWVVLALAAYLQPAAAPLPWHRLAGCVVLEVLTWFSTGLITERLTRAKYPLYAVYQRTTPMLLPALTSTTARTLALLQLREGGARSGKAAEAAPQE</sequence>
<feature type="transmembrane region" description="Helical" evidence="1">
    <location>
        <begin position="149"/>
        <end position="169"/>
    </location>
</feature>
<feature type="transmembrane region" description="Helical" evidence="1">
    <location>
        <begin position="210"/>
        <end position="229"/>
    </location>
</feature>
<dbReference type="Gene3D" id="1.20.120.1630">
    <property type="match status" value="1"/>
</dbReference>
<protein>
    <recommendedName>
        <fullName evidence="5">Steroid 5-alpha reductase C-terminal domain-containing protein</fullName>
    </recommendedName>
</protein>
<feature type="transmembrane region" description="Helical" evidence="1">
    <location>
        <begin position="65"/>
        <end position="85"/>
    </location>
</feature>
<evidence type="ECO:0000313" key="4">
    <source>
        <dbReference type="Proteomes" id="UP000015354"/>
    </source>
</evidence>
<keyword evidence="1" id="KW-0812">Transmembrane</keyword>
<dbReference type="PANTHER" id="PTHR32251:SF23">
    <property type="entry name" value="3-OXO-5-ALPHA-STEROID 4-DEHYDROGENASE (DUF1295)"/>
    <property type="match status" value="1"/>
</dbReference>
<feature type="transmembrane region" description="Helical" evidence="1">
    <location>
        <begin position="12"/>
        <end position="29"/>
    </location>
</feature>
<accession>S9V9Y8</accession>
<dbReference type="EMBL" id="ATMH01003414">
    <property type="protein sequence ID" value="EPY31521.1"/>
    <property type="molecule type" value="Genomic_DNA"/>
</dbReference>
<dbReference type="EMBL" id="ATMH01007449">
    <property type="protein sequence ID" value="EPY23801.1"/>
    <property type="molecule type" value="Genomic_DNA"/>
</dbReference>
<dbReference type="Proteomes" id="UP000015354">
    <property type="component" value="Unassembled WGS sequence"/>
</dbReference>
<reference evidence="2 4" key="1">
    <citation type="journal article" date="2013" name="PLoS ONE">
        <title>Predicting the Proteins of Angomonas deanei, Strigomonas culicis and Their Respective Endosymbionts Reveals New Aspects of the Trypanosomatidae Family.</title>
        <authorList>
            <person name="Motta M.C."/>
            <person name="Martins A.C."/>
            <person name="de Souza S.S."/>
            <person name="Catta-Preta C.M."/>
            <person name="Silva R."/>
            <person name="Klein C.C."/>
            <person name="de Almeida L.G."/>
            <person name="de Lima Cunha O."/>
            <person name="Ciapina L.P."/>
            <person name="Brocchi M."/>
            <person name="Colabardini A.C."/>
            <person name="de Araujo Lima B."/>
            <person name="Machado C.R."/>
            <person name="de Almeida Soares C.M."/>
            <person name="Probst C.M."/>
            <person name="de Menezes C.B."/>
            <person name="Thompson C.E."/>
            <person name="Bartholomeu D.C."/>
            <person name="Gradia D.F."/>
            <person name="Pavoni D.P."/>
            <person name="Grisard E.C."/>
            <person name="Fantinatti-Garboggini F."/>
            <person name="Marchini F.K."/>
            <person name="Rodrigues-Luiz G.F."/>
            <person name="Wagner G."/>
            <person name="Goldman G.H."/>
            <person name="Fietto J.L."/>
            <person name="Elias M.C."/>
            <person name="Goldman M.H."/>
            <person name="Sagot M.F."/>
            <person name="Pereira M."/>
            <person name="Stoco P.H."/>
            <person name="de Mendonca-Neto R.P."/>
            <person name="Teixeira S.M."/>
            <person name="Maciel T.E."/>
            <person name="de Oliveira Mendes T.A."/>
            <person name="Urmenyi T.P."/>
            <person name="de Souza W."/>
            <person name="Schenkman S."/>
            <person name="de Vasconcelos A.T."/>
        </authorList>
    </citation>
    <scope>NUCLEOTIDE SEQUENCE [LARGE SCALE GENOMIC DNA]</scope>
</reference>
<proteinExistence type="predicted"/>
<feature type="transmembrane region" description="Helical" evidence="1">
    <location>
        <begin position="116"/>
        <end position="137"/>
    </location>
</feature>
<comment type="caution">
    <text evidence="2">The sequence shown here is derived from an EMBL/GenBank/DDBJ whole genome shotgun (WGS) entry which is preliminary data.</text>
</comment>
<name>S9V9Y8_9TRYP</name>
<organism evidence="2 4">
    <name type="scientific">Strigomonas culicis</name>
    <dbReference type="NCBI Taxonomy" id="28005"/>
    <lineage>
        <taxon>Eukaryota</taxon>
        <taxon>Discoba</taxon>
        <taxon>Euglenozoa</taxon>
        <taxon>Kinetoplastea</taxon>
        <taxon>Metakinetoplastina</taxon>
        <taxon>Trypanosomatida</taxon>
        <taxon>Trypanosomatidae</taxon>
        <taxon>Strigomonadinae</taxon>
        <taxon>Strigomonas</taxon>
    </lineage>
</organism>
<keyword evidence="1" id="KW-0472">Membrane</keyword>
<gene>
    <name evidence="3" type="ORF">STCU_03414</name>
    <name evidence="2" type="ORF">STCU_07449</name>
</gene>
<dbReference type="InterPro" id="IPR010721">
    <property type="entry name" value="UstE-like"/>
</dbReference>
<reference evidence="2" key="2">
    <citation type="submission" date="2013-03" db="EMBL/GenBank/DDBJ databases">
        <authorList>
            <person name="Motta M.C.M."/>
            <person name="Martins A.C.A."/>
            <person name="Preta C.M.C.C."/>
            <person name="Silva R."/>
            <person name="de Souza S.S."/>
            <person name="Klein C.C."/>
            <person name="de Almeida L.G.P."/>
            <person name="Cunha O.L."/>
            <person name="Colabardini A.C."/>
            <person name="Lima B.A."/>
            <person name="Machado C.R."/>
            <person name="Soares C.M.A."/>
            <person name="de Menezes C.B.A."/>
            <person name="Bartolomeu D.C."/>
            <person name="Grisard E.C."/>
            <person name="Fantinatti-Garboggini F."/>
            <person name="Rodrigues-Luiz G.F."/>
            <person name="Wagner G."/>
            <person name="Goldman G.H."/>
            <person name="Fietto J.L.R."/>
            <person name="Ciapina L.P."/>
            <person name="Brocchi M."/>
            <person name="Elias M.C."/>
            <person name="Goldman M.H.S."/>
            <person name="Sagot M.-F."/>
            <person name="Pereira M."/>
            <person name="Stoco P.H."/>
            <person name="Teixeira S.M.R."/>
            <person name="de Mendonca-Neto R.P."/>
            <person name="Maciel T.E.F."/>
            <person name="Mendes T.A.O."/>
            <person name="Urmenyi T.P."/>
            <person name="Teixeira M.M.G."/>
            <person name="de Camargo E.F.P."/>
            <person name="de Sousa W."/>
            <person name="Schenkman S."/>
            <person name="de Vasconcelos A.T.R."/>
        </authorList>
    </citation>
    <scope>NUCLEOTIDE SEQUENCE</scope>
</reference>
<dbReference type="OrthoDB" id="201504at2759"/>
<dbReference type="PANTHER" id="PTHR32251">
    <property type="entry name" value="3-OXO-5-ALPHA-STEROID 4-DEHYDROGENASE"/>
    <property type="match status" value="1"/>
</dbReference>
<keyword evidence="1" id="KW-1133">Transmembrane helix</keyword>
<evidence type="ECO:0000313" key="2">
    <source>
        <dbReference type="EMBL" id="EPY23801.1"/>
    </source>
</evidence>
<dbReference type="Pfam" id="PF06966">
    <property type="entry name" value="DUF1295"/>
    <property type="match status" value="1"/>
</dbReference>
<evidence type="ECO:0000256" key="1">
    <source>
        <dbReference type="SAM" id="Phobius"/>
    </source>
</evidence>
<dbReference type="AlphaFoldDB" id="S9V9Y8"/>
<feature type="transmembrane region" description="Helical" evidence="1">
    <location>
        <begin position="235"/>
        <end position="255"/>
    </location>
</feature>
<dbReference type="GO" id="GO:0016020">
    <property type="term" value="C:membrane"/>
    <property type="evidence" value="ECO:0007669"/>
    <property type="project" value="TreeGrafter"/>
</dbReference>
<evidence type="ECO:0000313" key="3">
    <source>
        <dbReference type="EMBL" id="EPY31521.1"/>
    </source>
</evidence>